<dbReference type="GO" id="GO:0004129">
    <property type="term" value="F:cytochrome-c oxidase activity"/>
    <property type="evidence" value="ECO:0007669"/>
    <property type="project" value="InterPro"/>
</dbReference>
<evidence type="ECO:0000256" key="4">
    <source>
        <dbReference type="ARBA" id="ARBA00022692"/>
    </source>
</evidence>
<feature type="transmembrane region" description="Helical" evidence="8">
    <location>
        <begin position="66"/>
        <end position="88"/>
    </location>
</feature>
<dbReference type="GO" id="GO:0005886">
    <property type="term" value="C:plasma membrane"/>
    <property type="evidence" value="ECO:0007669"/>
    <property type="project" value="UniProtKB-SubCell"/>
</dbReference>
<dbReference type="InterPro" id="IPR024791">
    <property type="entry name" value="Cyt_c/ubiquinol_Oxase_su3"/>
</dbReference>
<comment type="caution">
    <text evidence="10">The sequence shown here is derived from an EMBL/GenBank/DDBJ whole genome shotgun (WGS) entry which is preliminary data.</text>
</comment>
<evidence type="ECO:0000256" key="2">
    <source>
        <dbReference type="ARBA" id="ARBA00010581"/>
    </source>
</evidence>
<dbReference type="Proteomes" id="UP000526501">
    <property type="component" value="Unassembled WGS sequence"/>
</dbReference>
<reference evidence="10 11" key="1">
    <citation type="submission" date="2020-07" db="EMBL/GenBank/DDBJ databases">
        <authorList>
            <person name="Feng X."/>
        </authorList>
    </citation>
    <scope>NUCLEOTIDE SEQUENCE [LARGE SCALE GENOMIC DNA]</scope>
    <source>
        <strain evidence="10 11">JCM23202</strain>
    </source>
</reference>
<dbReference type="Pfam" id="PF00510">
    <property type="entry name" value="COX3"/>
    <property type="match status" value="1"/>
</dbReference>
<protein>
    <submittedName>
        <fullName evidence="10">Cytochrome c oxidase subunit 3</fullName>
    </submittedName>
</protein>
<evidence type="ECO:0000256" key="8">
    <source>
        <dbReference type="SAM" id="Phobius"/>
    </source>
</evidence>
<name>A0A7X1B685_9BACT</name>
<keyword evidence="5 8" id="KW-1133">Transmembrane helix</keyword>
<evidence type="ECO:0000259" key="9">
    <source>
        <dbReference type="PROSITE" id="PS50253"/>
    </source>
</evidence>
<evidence type="ECO:0000256" key="7">
    <source>
        <dbReference type="RuleBase" id="RU003376"/>
    </source>
</evidence>
<organism evidence="10 11">
    <name type="scientific">Pelagicoccus albus</name>
    <dbReference type="NCBI Taxonomy" id="415222"/>
    <lineage>
        <taxon>Bacteria</taxon>
        <taxon>Pseudomonadati</taxon>
        <taxon>Verrucomicrobiota</taxon>
        <taxon>Opitutia</taxon>
        <taxon>Puniceicoccales</taxon>
        <taxon>Pelagicoccaceae</taxon>
        <taxon>Pelagicoccus</taxon>
    </lineage>
</organism>
<evidence type="ECO:0000313" key="10">
    <source>
        <dbReference type="EMBL" id="MBC2605145.1"/>
    </source>
</evidence>
<comment type="similarity">
    <text evidence="2 7">Belongs to the cytochrome c oxidase subunit 3 family.</text>
</comment>
<sequence>MRYAAGLPDEGGAVRAPAIPNSVLGVIVFIMAEMMFFLGLISAFMISKANAIEWPPIDQPRLPIGATAFNSLVLLASGVTMYLAGRAFSREGFGDKSRSLFLLTVGLGTFFVLFQGFEWIRILGQGLTVQSGNYGAFFYLIIGAHAAHAVGAIIAQIRLFLKFRKGTLRLESFRAGQTFWYFVVGVWPVLYYLVYLD</sequence>
<feature type="transmembrane region" description="Helical" evidence="8">
    <location>
        <begin position="100"/>
        <end position="117"/>
    </location>
</feature>
<dbReference type="PROSITE" id="PS50253">
    <property type="entry name" value="COX3"/>
    <property type="match status" value="1"/>
</dbReference>
<keyword evidence="3" id="KW-1003">Cell membrane</keyword>
<evidence type="ECO:0000256" key="6">
    <source>
        <dbReference type="ARBA" id="ARBA00023136"/>
    </source>
</evidence>
<accession>A0A7X1B685</accession>
<dbReference type="CDD" id="cd00386">
    <property type="entry name" value="Heme_Cu_Oxidase_III_like"/>
    <property type="match status" value="1"/>
</dbReference>
<dbReference type="InterPro" id="IPR000298">
    <property type="entry name" value="Cyt_c_oxidase-like_su3"/>
</dbReference>
<feature type="transmembrane region" description="Helical" evidence="8">
    <location>
        <begin position="137"/>
        <end position="157"/>
    </location>
</feature>
<keyword evidence="4 7" id="KW-0812">Transmembrane</keyword>
<evidence type="ECO:0000313" key="11">
    <source>
        <dbReference type="Proteomes" id="UP000526501"/>
    </source>
</evidence>
<feature type="transmembrane region" description="Helical" evidence="8">
    <location>
        <begin position="178"/>
        <end position="195"/>
    </location>
</feature>
<gene>
    <name evidence="10" type="ORF">H5P27_03725</name>
</gene>
<dbReference type="PANTHER" id="PTHR11403:SF2">
    <property type="entry name" value="CYTOCHROME BO(3) UBIQUINOL OXIDASE SUBUNIT 3"/>
    <property type="match status" value="1"/>
</dbReference>
<dbReference type="Gene3D" id="1.20.120.80">
    <property type="entry name" value="Cytochrome c oxidase, subunit III, four-helix bundle"/>
    <property type="match status" value="1"/>
</dbReference>
<feature type="transmembrane region" description="Helical" evidence="8">
    <location>
        <begin position="23"/>
        <end position="46"/>
    </location>
</feature>
<evidence type="ECO:0000256" key="1">
    <source>
        <dbReference type="ARBA" id="ARBA00004651"/>
    </source>
</evidence>
<dbReference type="InterPro" id="IPR035973">
    <property type="entry name" value="Cyt_c_oxidase_su3-like_sf"/>
</dbReference>
<dbReference type="SUPFAM" id="SSF81452">
    <property type="entry name" value="Cytochrome c oxidase subunit III-like"/>
    <property type="match status" value="1"/>
</dbReference>
<keyword evidence="11" id="KW-1185">Reference proteome</keyword>
<evidence type="ECO:0000256" key="3">
    <source>
        <dbReference type="ARBA" id="ARBA00022475"/>
    </source>
</evidence>
<dbReference type="AlphaFoldDB" id="A0A7X1B685"/>
<dbReference type="EMBL" id="JACHVC010000006">
    <property type="protein sequence ID" value="MBC2605145.1"/>
    <property type="molecule type" value="Genomic_DNA"/>
</dbReference>
<dbReference type="PANTHER" id="PTHR11403">
    <property type="entry name" value="CYTOCHROME C OXIDASE SUBUNIT III"/>
    <property type="match status" value="1"/>
</dbReference>
<dbReference type="RefSeq" id="WP_185659037.1">
    <property type="nucleotide sequence ID" value="NZ_CAWPOO010000006.1"/>
</dbReference>
<dbReference type="InterPro" id="IPR013833">
    <property type="entry name" value="Cyt_c_oxidase_su3_a-hlx"/>
</dbReference>
<keyword evidence="6 8" id="KW-0472">Membrane</keyword>
<evidence type="ECO:0000256" key="5">
    <source>
        <dbReference type="ARBA" id="ARBA00022989"/>
    </source>
</evidence>
<comment type="subcellular location">
    <subcellularLocation>
        <location evidence="1 7">Cell membrane</location>
        <topology evidence="1 7">Multi-pass membrane protein</topology>
    </subcellularLocation>
</comment>
<feature type="domain" description="Heme-copper oxidase subunit III family profile" evidence="9">
    <location>
        <begin position="1"/>
        <end position="197"/>
    </location>
</feature>
<proteinExistence type="inferred from homology"/>
<dbReference type="GO" id="GO:0019646">
    <property type="term" value="P:aerobic electron transport chain"/>
    <property type="evidence" value="ECO:0007669"/>
    <property type="project" value="InterPro"/>
</dbReference>